<evidence type="ECO:0000259" key="10">
    <source>
        <dbReference type="PROSITE" id="PS51007"/>
    </source>
</evidence>
<keyword evidence="6" id="KW-0249">Electron transport</keyword>
<dbReference type="GO" id="GO:0009055">
    <property type="term" value="F:electron transfer activity"/>
    <property type="evidence" value="ECO:0007669"/>
    <property type="project" value="InterPro"/>
</dbReference>
<keyword evidence="2" id="KW-0813">Transport</keyword>
<dbReference type="Gene3D" id="1.10.760.10">
    <property type="entry name" value="Cytochrome c-like domain"/>
    <property type="match status" value="1"/>
</dbReference>
<comment type="caution">
    <text evidence="11">The sequence shown here is derived from an EMBL/GenBank/DDBJ whole genome shotgun (WGS) entry which is preliminary data.</text>
</comment>
<dbReference type="PROSITE" id="PS51257">
    <property type="entry name" value="PROKAR_LIPOPROTEIN"/>
    <property type="match status" value="1"/>
</dbReference>
<dbReference type="PANTHER" id="PTHR33751:SF1">
    <property type="entry name" value="CBB3-TYPE CYTOCHROME C OXIDASE SUBUNIT FIXP"/>
    <property type="match status" value="1"/>
</dbReference>
<dbReference type="SUPFAM" id="SSF46626">
    <property type="entry name" value="Cytochrome c"/>
    <property type="match status" value="1"/>
</dbReference>
<gene>
    <name evidence="11" type="ORF">GHK45_18715</name>
</gene>
<dbReference type="EMBL" id="WISP01000137">
    <property type="protein sequence ID" value="MQW05721.1"/>
    <property type="molecule type" value="Genomic_DNA"/>
</dbReference>
<evidence type="ECO:0000256" key="3">
    <source>
        <dbReference type="ARBA" id="ARBA00022617"/>
    </source>
</evidence>
<dbReference type="InterPro" id="IPR009056">
    <property type="entry name" value="Cyt_c-like_dom"/>
</dbReference>
<evidence type="ECO:0000256" key="8">
    <source>
        <dbReference type="PROSITE-ProRule" id="PRU00433"/>
    </source>
</evidence>
<comment type="cofactor">
    <cofactor evidence="1">
        <name>heme c</name>
        <dbReference type="ChEBI" id="CHEBI:61717"/>
    </cofactor>
</comment>
<dbReference type="InterPro" id="IPR050597">
    <property type="entry name" value="Cytochrome_c_Oxidase_Subunit"/>
</dbReference>
<keyword evidence="7 8" id="KW-0408">Iron</keyword>
<feature type="domain" description="Cytochrome c" evidence="10">
    <location>
        <begin position="64"/>
        <end position="142"/>
    </location>
</feature>
<feature type="region of interest" description="Disordered" evidence="9">
    <location>
        <begin position="139"/>
        <end position="185"/>
    </location>
</feature>
<evidence type="ECO:0000313" key="11">
    <source>
        <dbReference type="EMBL" id="MQW05721.1"/>
    </source>
</evidence>
<organism evidence="11">
    <name type="scientific">Rhizobium meliloti</name>
    <name type="common">Ensifer meliloti</name>
    <name type="synonym">Sinorhizobium meliloti</name>
    <dbReference type="NCBI Taxonomy" id="382"/>
    <lineage>
        <taxon>Bacteria</taxon>
        <taxon>Pseudomonadati</taxon>
        <taxon>Pseudomonadota</taxon>
        <taxon>Alphaproteobacteria</taxon>
        <taxon>Hyphomicrobiales</taxon>
        <taxon>Rhizobiaceae</taxon>
        <taxon>Sinorhizobium/Ensifer group</taxon>
        <taxon>Sinorhizobium</taxon>
    </lineage>
</organism>
<reference evidence="11" key="1">
    <citation type="journal article" date="2013" name="Genome Biol.">
        <title>Comparative genomics of the core and accessory genomes of 48 Sinorhizobium strains comprising five genospecies.</title>
        <authorList>
            <person name="Sugawara M."/>
            <person name="Epstein B."/>
            <person name="Badgley B.D."/>
            <person name="Unno T."/>
            <person name="Xu L."/>
            <person name="Reese J."/>
            <person name="Gyaneshwar P."/>
            <person name="Denny R."/>
            <person name="Mudge J."/>
            <person name="Bharti A.K."/>
            <person name="Farmer A.D."/>
            <person name="May G.D."/>
            <person name="Woodward J.E."/>
            <person name="Medigue C."/>
            <person name="Vallenet D."/>
            <person name="Lajus A."/>
            <person name="Rouy Z."/>
            <person name="Martinez-Vaz B."/>
            <person name="Tiffin P."/>
            <person name="Young N.D."/>
            <person name="Sadowsky M.J."/>
        </authorList>
    </citation>
    <scope>NUCLEOTIDE SEQUENCE</scope>
    <source>
        <strain evidence="11">M30</strain>
    </source>
</reference>
<keyword evidence="3 8" id="KW-0349">Heme</keyword>
<evidence type="ECO:0000256" key="6">
    <source>
        <dbReference type="ARBA" id="ARBA00022982"/>
    </source>
</evidence>
<dbReference type="RefSeq" id="WP_127510785.1">
    <property type="nucleotide sequence ID" value="NZ_RPHP01000114.1"/>
</dbReference>
<feature type="compositionally biased region" description="Basic and acidic residues" evidence="9">
    <location>
        <begin position="153"/>
        <end position="166"/>
    </location>
</feature>
<dbReference type="GO" id="GO:0020037">
    <property type="term" value="F:heme binding"/>
    <property type="evidence" value="ECO:0007669"/>
    <property type="project" value="InterPro"/>
</dbReference>
<evidence type="ECO:0000256" key="2">
    <source>
        <dbReference type="ARBA" id="ARBA00022448"/>
    </source>
</evidence>
<keyword evidence="5 8" id="KW-0479">Metal-binding</keyword>
<dbReference type="GO" id="GO:0005506">
    <property type="term" value="F:iron ion binding"/>
    <property type="evidence" value="ECO:0007669"/>
    <property type="project" value="InterPro"/>
</dbReference>
<evidence type="ECO:0000256" key="1">
    <source>
        <dbReference type="ARBA" id="ARBA00001926"/>
    </source>
</evidence>
<dbReference type="Pfam" id="PF13442">
    <property type="entry name" value="Cytochrome_CBB3"/>
    <property type="match status" value="1"/>
</dbReference>
<dbReference type="AlphaFoldDB" id="A0A6A7ZUZ3"/>
<dbReference type="PANTHER" id="PTHR33751">
    <property type="entry name" value="CBB3-TYPE CYTOCHROME C OXIDASE SUBUNIT FIXP"/>
    <property type="match status" value="1"/>
</dbReference>
<accession>A0A6A7ZUZ3</accession>
<dbReference type="InterPro" id="IPR008168">
    <property type="entry name" value="Cyt_C_IC"/>
</dbReference>
<feature type="region of interest" description="Disordered" evidence="9">
    <location>
        <begin position="22"/>
        <end position="59"/>
    </location>
</feature>
<sequence>MRRLLAMAAALAVIGACEREDREFRPPTAASEGEAEVTLSTISPGSGPSGQPAESGKRYEENAYHLSEGKRLFTWFNCKGCHANGGGGSGPALMDDRWIYGGEFRNIVQTIREGRPNGMPSFRGKIPDEQVMQIAAYVRSMERQVPQDAAPGRNDDLMPRPSEHRLPATPPVPGGTAPPSGQAPQ</sequence>
<dbReference type="PRINTS" id="PR00605">
    <property type="entry name" value="CYTCHROMECIC"/>
</dbReference>
<proteinExistence type="predicted"/>
<dbReference type="PROSITE" id="PS51007">
    <property type="entry name" value="CYTC"/>
    <property type="match status" value="1"/>
</dbReference>
<evidence type="ECO:0000256" key="9">
    <source>
        <dbReference type="SAM" id="MobiDB-lite"/>
    </source>
</evidence>
<evidence type="ECO:0000256" key="4">
    <source>
        <dbReference type="ARBA" id="ARBA00022660"/>
    </source>
</evidence>
<name>A0A6A7ZUZ3_RHIML</name>
<protein>
    <submittedName>
        <fullName evidence="11">C-type cytochrome</fullName>
    </submittedName>
</protein>
<dbReference type="InterPro" id="IPR036909">
    <property type="entry name" value="Cyt_c-like_dom_sf"/>
</dbReference>
<keyword evidence="4" id="KW-0679">Respiratory chain</keyword>
<evidence type="ECO:0000256" key="7">
    <source>
        <dbReference type="ARBA" id="ARBA00023004"/>
    </source>
</evidence>
<evidence type="ECO:0000256" key="5">
    <source>
        <dbReference type="ARBA" id="ARBA00022723"/>
    </source>
</evidence>